<reference evidence="5" key="1">
    <citation type="journal article" date="2019" name="Int. J. Syst. Evol. Microbiol.">
        <title>The Global Catalogue of Microorganisms (GCM) 10K type strain sequencing project: providing services to taxonomists for standard genome sequencing and annotation.</title>
        <authorList>
            <consortium name="The Broad Institute Genomics Platform"/>
            <consortium name="The Broad Institute Genome Sequencing Center for Infectious Disease"/>
            <person name="Wu L."/>
            <person name="Ma J."/>
        </authorList>
    </citation>
    <scope>NUCLEOTIDE SEQUENCE [LARGE SCALE GENOMIC DNA]</scope>
    <source>
        <strain evidence="5">JCM 16950</strain>
    </source>
</reference>
<dbReference type="Proteomes" id="UP001500540">
    <property type="component" value="Unassembled WGS sequence"/>
</dbReference>
<dbReference type="SUPFAM" id="SSF51445">
    <property type="entry name" value="(Trans)glycosidases"/>
    <property type="match status" value="1"/>
</dbReference>
<dbReference type="PROSITE" id="PS51820">
    <property type="entry name" value="PA14"/>
    <property type="match status" value="1"/>
</dbReference>
<organism evidence="4 5">
    <name type="scientific">Microbacterium kribbense</name>
    <dbReference type="NCBI Taxonomy" id="433645"/>
    <lineage>
        <taxon>Bacteria</taxon>
        <taxon>Bacillati</taxon>
        <taxon>Actinomycetota</taxon>
        <taxon>Actinomycetes</taxon>
        <taxon>Micrococcales</taxon>
        <taxon>Microbacteriaceae</taxon>
        <taxon>Microbacterium</taxon>
    </lineage>
</organism>
<dbReference type="InterPro" id="IPR036962">
    <property type="entry name" value="Glyco_hydro_3_N_sf"/>
</dbReference>
<keyword evidence="5" id="KW-1185">Reference proteome</keyword>
<dbReference type="Gene3D" id="3.20.20.300">
    <property type="entry name" value="Glycoside hydrolase, family 3, N-terminal domain"/>
    <property type="match status" value="1"/>
</dbReference>
<evidence type="ECO:0000313" key="4">
    <source>
        <dbReference type="EMBL" id="GAA3777873.1"/>
    </source>
</evidence>
<dbReference type="EMBL" id="BAABAF010000016">
    <property type="protein sequence ID" value="GAA3777873.1"/>
    <property type="molecule type" value="Genomic_DNA"/>
</dbReference>
<protein>
    <submittedName>
        <fullName evidence="4">Glycoside hydrolase family 3 C-terminal domain-containing protein</fullName>
    </submittedName>
</protein>
<dbReference type="InterPro" id="IPR001764">
    <property type="entry name" value="Glyco_hydro_3_N"/>
</dbReference>
<dbReference type="InterPro" id="IPR013783">
    <property type="entry name" value="Ig-like_fold"/>
</dbReference>
<evidence type="ECO:0000256" key="2">
    <source>
        <dbReference type="ARBA" id="ARBA00022801"/>
    </source>
</evidence>
<gene>
    <name evidence="4" type="ORF">GCM10022240_31500</name>
</gene>
<dbReference type="Gene3D" id="3.40.50.1700">
    <property type="entry name" value="Glycoside hydrolase family 3 C-terminal domain"/>
    <property type="match status" value="1"/>
</dbReference>
<keyword evidence="2 4" id="KW-0378">Hydrolase</keyword>
<proteinExistence type="inferred from homology"/>
<dbReference type="PANTHER" id="PTHR42715">
    <property type="entry name" value="BETA-GLUCOSIDASE"/>
    <property type="match status" value="1"/>
</dbReference>
<evidence type="ECO:0000313" key="5">
    <source>
        <dbReference type="Proteomes" id="UP001500540"/>
    </source>
</evidence>
<dbReference type="InterPro" id="IPR037524">
    <property type="entry name" value="PA14/GLEYA"/>
</dbReference>
<comment type="caution">
    <text evidence="4">The sequence shown here is derived from an EMBL/GenBank/DDBJ whole genome shotgun (WGS) entry which is preliminary data.</text>
</comment>
<dbReference type="Gene3D" id="2.60.120.260">
    <property type="entry name" value="Galactose-binding domain-like"/>
    <property type="match status" value="1"/>
</dbReference>
<feature type="domain" description="PA14" evidence="3">
    <location>
        <begin position="398"/>
        <end position="547"/>
    </location>
</feature>
<accession>A0ABP7GX39</accession>
<dbReference type="PRINTS" id="PR00133">
    <property type="entry name" value="GLHYDRLASE3"/>
</dbReference>
<dbReference type="Pfam" id="PF00933">
    <property type="entry name" value="Glyco_hydro_3"/>
    <property type="match status" value="1"/>
</dbReference>
<comment type="similarity">
    <text evidence="1">Belongs to the glycosyl hydrolase 3 family.</text>
</comment>
<dbReference type="SUPFAM" id="SSF52279">
    <property type="entry name" value="Beta-D-glucan exohydrolase, C-terminal domain"/>
    <property type="match status" value="1"/>
</dbReference>
<name>A0ABP7GX39_9MICO</name>
<dbReference type="InterPro" id="IPR002772">
    <property type="entry name" value="Glyco_hydro_3_C"/>
</dbReference>
<evidence type="ECO:0000259" key="3">
    <source>
        <dbReference type="PROSITE" id="PS51820"/>
    </source>
</evidence>
<dbReference type="GO" id="GO:0016787">
    <property type="term" value="F:hydrolase activity"/>
    <property type="evidence" value="ECO:0007669"/>
    <property type="project" value="UniProtKB-KW"/>
</dbReference>
<dbReference type="PANTHER" id="PTHR42715:SF10">
    <property type="entry name" value="BETA-GLUCOSIDASE"/>
    <property type="match status" value="1"/>
</dbReference>
<dbReference type="InterPro" id="IPR036881">
    <property type="entry name" value="Glyco_hydro_3_C_sf"/>
</dbReference>
<dbReference type="InterPro" id="IPR017853">
    <property type="entry name" value="GH"/>
</dbReference>
<dbReference type="SMART" id="SM01217">
    <property type="entry name" value="Fn3_like"/>
    <property type="match status" value="1"/>
</dbReference>
<dbReference type="Pfam" id="PF01915">
    <property type="entry name" value="Glyco_hydro_3_C"/>
    <property type="match status" value="1"/>
</dbReference>
<sequence>MTTGIGAVIDERLAQLTLEEKVMLLTGRDFWTTWPIEKIGLRRILVSDGPSGVRGEVWDERSPSLNLPSATALSSSWDVEIAWRYGAASAVEARRKGVDVVLGPTINLHRSPLGGRHFEAFSEDPMLTARLAAAYVRGVQDNGVGATPKHYVANDFETERFTADVEVTGRALRELYLRAFEDAVVEARAWLVMSAYNSINGATATENQLLESPLNDEWGFDGVVVSDWSAVRSVDSARHAQDLVMPGPDGAWGDALIAAVQRGEIDESTIDRKVRRILRLAARVGALEGVAPAAAAPAHAENGIAFAREAAAEGTVLLRNDSILPLAAPGRIAVIGNNARHARSQGGGSATVVPEHVVSPLDGIREAYPDADITYTVGAVVQEGLAELTRSGMRNPVTGGPGARVEFLDQAGTVLYAEDRLASGLVYFGGDAPIGQMSSLVFETDYTPTESEEVGLGFASVGTGRVFVDGELLAEKTADAAGEDLGAALLSPPAASTPVSFEAGVTRRIRIEFRRAPSSGTLSHALSITIGTEPPVVDADRLIAEAAAVAAAAEVVIVVVGTNSRVESEGYDRASLALPGRQDDLVRAVATANPRTIVVVNSGSPVELPWRDDVAAVLLTYFGGQEYGHALGDVLTGNREPGGRLPTTWPAAMADVPVLDVTPHGGVLRYDEGIHIGYRAWLRSGVRPAYPFGYGLGYTTWEVADATVSRVVGESASLQIRLANTGDRAGKQVVQVYADRHDSAVDRPTRWLVGFAVVRAPAGTESVVAIEVPRRAFAYWDDGWQYEAGEYRLHVGFDVGDDRRTLSVQL</sequence>
<dbReference type="Pfam" id="PF14310">
    <property type="entry name" value="Fn3-like"/>
    <property type="match status" value="1"/>
</dbReference>
<dbReference type="InterPro" id="IPR050288">
    <property type="entry name" value="Cellulose_deg_GH3"/>
</dbReference>
<dbReference type="InterPro" id="IPR026891">
    <property type="entry name" value="Fn3-like"/>
</dbReference>
<dbReference type="RefSeq" id="WP_344785353.1">
    <property type="nucleotide sequence ID" value="NZ_BAABAF010000016.1"/>
</dbReference>
<dbReference type="Gene3D" id="2.60.40.10">
    <property type="entry name" value="Immunoglobulins"/>
    <property type="match status" value="1"/>
</dbReference>
<evidence type="ECO:0000256" key="1">
    <source>
        <dbReference type="ARBA" id="ARBA00005336"/>
    </source>
</evidence>